<dbReference type="Pfam" id="PF08144">
    <property type="entry name" value="CPL"/>
    <property type="match status" value="1"/>
</dbReference>
<dbReference type="PANTHER" id="PTHR13389:SF0">
    <property type="entry name" value="PUMILIO HOMOLOG 3"/>
    <property type="match status" value="1"/>
</dbReference>
<dbReference type="PANTHER" id="PTHR13389">
    <property type="entry name" value="PUMILIO HOMOLOG 3"/>
    <property type="match status" value="1"/>
</dbReference>
<dbReference type="PROSITE" id="PS50302">
    <property type="entry name" value="PUM"/>
    <property type="match status" value="1"/>
</dbReference>
<protein>
    <submittedName>
        <fullName evidence="7">Armadillo-type protein</fullName>
    </submittedName>
</protein>
<feature type="region of interest" description="Disordered" evidence="5">
    <location>
        <begin position="713"/>
        <end position="752"/>
    </location>
</feature>
<accession>A0A6A5ZNJ6</accession>
<dbReference type="SUPFAM" id="SSF48371">
    <property type="entry name" value="ARM repeat"/>
    <property type="match status" value="1"/>
</dbReference>
<dbReference type="InterPro" id="IPR033133">
    <property type="entry name" value="PUM-HD"/>
</dbReference>
<feature type="domain" description="PUM-HD" evidence="6">
    <location>
        <begin position="177"/>
        <end position="553"/>
    </location>
</feature>
<keyword evidence="1" id="KW-0677">Repeat</keyword>
<feature type="region of interest" description="Disordered" evidence="5">
    <location>
        <begin position="1"/>
        <end position="164"/>
    </location>
</feature>
<feature type="compositionally biased region" description="Basic and acidic residues" evidence="5">
    <location>
        <begin position="725"/>
        <end position="738"/>
    </location>
</feature>
<feature type="repeat" description="Pumilio" evidence="4">
    <location>
        <begin position="236"/>
        <end position="271"/>
    </location>
</feature>
<evidence type="ECO:0000256" key="5">
    <source>
        <dbReference type="SAM" id="MobiDB-lite"/>
    </source>
</evidence>
<dbReference type="InterPro" id="IPR001313">
    <property type="entry name" value="Pumilio_RNA-bd_rpt"/>
</dbReference>
<dbReference type="InterPro" id="IPR040059">
    <property type="entry name" value="PUM3"/>
</dbReference>
<dbReference type="InterPro" id="IPR016024">
    <property type="entry name" value="ARM-type_fold"/>
</dbReference>
<dbReference type="GO" id="GO:0005730">
    <property type="term" value="C:nucleolus"/>
    <property type="evidence" value="ECO:0007669"/>
    <property type="project" value="TreeGrafter"/>
</dbReference>
<dbReference type="PROSITE" id="PS50303">
    <property type="entry name" value="PUM_HD"/>
    <property type="match status" value="1"/>
</dbReference>
<keyword evidence="8" id="KW-1185">Reference proteome</keyword>
<feature type="compositionally biased region" description="Acidic residues" evidence="5">
    <location>
        <begin position="83"/>
        <end position="92"/>
    </location>
</feature>
<reference evidence="7" key="1">
    <citation type="journal article" date="2020" name="Stud. Mycol.">
        <title>101 Dothideomycetes genomes: a test case for predicting lifestyles and emergence of pathogens.</title>
        <authorList>
            <person name="Haridas S."/>
            <person name="Albert R."/>
            <person name="Binder M."/>
            <person name="Bloem J."/>
            <person name="Labutti K."/>
            <person name="Salamov A."/>
            <person name="Andreopoulos B."/>
            <person name="Baker S."/>
            <person name="Barry K."/>
            <person name="Bills G."/>
            <person name="Bluhm B."/>
            <person name="Cannon C."/>
            <person name="Castanera R."/>
            <person name="Culley D."/>
            <person name="Daum C."/>
            <person name="Ezra D."/>
            <person name="Gonzalez J."/>
            <person name="Henrissat B."/>
            <person name="Kuo A."/>
            <person name="Liang C."/>
            <person name="Lipzen A."/>
            <person name="Lutzoni F."/>
            <person name="Magnuson J."/>
            <person name="Mondo S."/>
            <person name="Nolan M."/>
            <person name="Ohm R."/>
            <person name="Pangilinan J."/>
            <person name="Park H.-J."/>
            <person name="Ramirez L."/>
            <person name="Alfaro M."/>
            <person name="Sun H."/>
            <person name="Tritt A."/>
            <person name="Yoshinaga Y."/>
            <person name="Zwiers L.-H."/>
            <person name="Turgeon B."/>
            <person name="Goodwin S."/>
            <person name="Spatafora J."/>
            <person name="Crous P."/>
            <person name="Grigoriev I."/>
        </authorList>
    </citation>
    <scope>NUCLEOTIDE SEQUENCE</scope>
    <source>
        <strain evidence="7">CBS 627.86</strain>
    </source>
</reference>
<sequence length="752" mass="83489">MAGVKRKSATSAPAETKVKSKKPKVEKTQSKRAAKDETTTRREKPAKKAKVEPESDLEESDTSEVENGFYGFSANKKGALSSSDEDQLDADDNLSSSGDEEAHGTKARGKRGLSHSVVKKDSRKQNGTPEEQAPSRLEALNATSSREAHAKQKALAKERKAAKPNADIIERSKKLWEKLRLKSHVEKDERKKLVKELFEIITDRVKDFVFKHDSVRVIQCAIKYATLEQRRIIARELKGDFRTLAEGKYSKFLIAKLLEKNDPEIRDLIISEFQGHVKRLINHPEASWILDDTYRAVATQEQKTRLLREWYGPEFSIAGLKSQGSVTAELSEILQESPEKRKPILDHLKTQINTIIQKKQTGFTMLHDAMLQYFLVCKPGSEEANDFLEHLRPDPTLKEGEEPDNVDLLKNLAFTKPGSRLVSLALAYGSAKDRKIFLKPYKDTVDMMAYDGNAHHVLLAALALLDDTKLSSKSILGELLPANDTLPEKVLNIVSDVRARAVLLYPYAADAKWLIDDNTRERLSEVYAIRATTSKKDPNTRSHELAKSIQPQLLGAISARAGDFATFSYGLQFMGEVLVGAPEVEPERRQEALTEVASLTTQILDPSSSAPSRPKKGVKEDSEAATEAVAKEDTSAFGKNLLKTLVQGGKFDPKTKKVIPIDPPLGFADMFWDQIKNDVMTWATGQGSFVVLGLVESEDFDRKSEALKALKKGKKQLEAAAGPAPDKDAKKKGEKSDSPRGNAGARLLLEKL</sequence>
<feature type="region of interest" description="Disordered" evidence="5">
    <location>
        <begin position="603"/>
        <end position="622"/>
    </location>
</feature>
<comment type="function">
    <text evidence="3">RNA-binding nucleolar protein required for pre-rRNA processing. Involved in production of 18S rRNA and assembly of small ribosomal subunit.</text>
</comment>
<dbReference type="EMBL" id="ML977313">
    <property type="protein sequence ID" value="KAF2120447.1"/>
    <property type="molecule type" value="Genomic_DNA"/>
</dbReference>
<gene>
    <name evidence="7" type="ORF">BDV96DRAFT_641127</name>
</gene>
<evidence type="ECO:0000259" key="6">
    <source>
        <dbReference type="PROSITE" id="PS50303"/>
    </source>
</evidence>
<evidence type="ECO:0000256" key="3">
    <source>
        <dbReference type="ARBA" id="ARBA00024893"/>
    </source>
</evidence>
<feature type="compositionally biased region" description="Acidic residues" evidence="5">
    <location>
        <begin position="54"/>
        <end position="64"/>
    </location>
</feature>
<feature type="compositionally biased region" description="Basic and acidic residues" evidence="5">
    <location>
        <begin position="146"/>
        <end position="161"/>
    </location>
</feature>
<feature type="compositionally biased region" description="Basic and acidic residues" evidence="5">
    <location>
        <begin position="23"/>
        <end position="43"/>
    </location>
</feature>
<evidence type="ECO:0000313" key="8">
    <source>
        <dbReference type="Proteomes" id="UP000799770"/>
    </source>
</evidence>
<dbReference type="SMART" id="SM00025">
    <property type="entry name" value="Pumilio"/>
    <property type="match status" value="4"/>
</dbReference>
<evidence type="ECO:0000256" key="4">
    <source>
        <dbReference type="PROSITE-ProRule" id="PRU00317"/>
    </source>
</evidence>
<dbReference type="Gene3D" id="1.25.10.10">
    <property type="entry name" value="Leucine-rich Repeat Variant"/>
    <property type="match status" value="1"/>
</dbReference>
<dbReference type="Proteomes" id="UP000799770">
    <property type="component" value="Unassembled WGS sequence"/>
</dbReference>
<evidence type="ECO:0000313" key="7">
    <source>
        <dbReference type="EMBL" id="KAF2120447.1"/>
    </source>
</evidence>
<evidence type="ECO:0000256" key="1">
    <source>
        <dbReference type="ARBA" id="ARBA00022737"/>
    </source>
</evidence>
<dbReference type="AlphaFoldDB" id="A0A6A5ZNJ6"/>
<dbReference type="OrthoDB" id="497380at2759"/>
<dbReference type="InterPro" id="IPR012959">
    <property type="entry name" value="CPL_dom"/>
</dbReference>
<dbReference type="GO" id="GO:0003729">
    <property type="term" value="F:mRNA binding"/>
    <property type="evidence" value="ECO:0007669"/>
    <property type="project" value="TreeGrafter"/>
</dbReference>
<organism evidence="7 8">
    <name type="scientific">Lophiotrema nucula</name>
    <dbReference type="NCBI Taxonomy" id="690887"/>
    <lineage>
        <taxon>Eukaryota</taxon>
        <taxon>Fungi</taxon>
        <taxon>Dikarya</taxon>
        <taxon>Ascomycota</taxon>
        <taxon>Pezizomycotina</taxon>
        <taxon>Dothideomycetes</taxon>
        <taxon>Pleosporomycetidae</taxon>
        <taxon>Pleosporales</taxon>
        <taxon>Lophiotremataceae</taxon>
        <taxon>Lophiotrema</taxon>
    </lineage>
</organism>
<name>A0A6A5ZNJ6_9PLEO</name>
<keyword evidence="2" id="KW-0694">RNA-binding</keyword>
<dbReference type="InterPro" id="IPR011989">
    <property type="entry name" value="ARM-like"/>
</dbReference>
<evidence type="ECO:0000256" key="2">
    <source>
        <dbReference type="ARBA" id="ARBA00022884"/>
    </source>
</evidence>
<dbReference type="GO" id="GO:0006417">
    <property type="term" value="P:regulation of translation"/>
    <property type="evidence" value="ECO:0007669"/>
    <property type="project" value="TreeGrafter"/>
</dbReference>
<proteinExistence type="predicted"/>